<reference evidence="7" key="1">
    <citation type="submission" date="2020-06" db="EMBL/GenBank/DDBJ databases">
        <authorList>
            <consortium name="Plant Systems Biology data submission"/>
        </authorList>
    </citation>
    <scope>NUCLEOTIDE SEQUENCE</scope>
    <source>
        <strain evidence="7">D6</strain>
    </source>
</reference>
<gene>
    <name evidence="7" type="ORF">SEMRO_1022_G232330.1</name>
</gene>
<keyword evidence="6" id="KW-0472">Membrane</keyword>
<name>A0A9N8EDL7_9STRA</name>
<keyword evidence="3" id="KW-0274">FAD</keyword>
<comment type="similarity">
    <text evidence="1">Belongs to the FMO family.</text>
</comment>
<keyword evidence="2" id="KW-0285">Flavoprotein</keyword>
<dbReference type="EMBL" id="CAICTM010001020">
    <property type="protein sequence ID" value="CAB9519501.1"/>
    <property type="molecule type" value="Genomic_DNA"/>
</dbReference>
<dbReference type="SUPFAM" id="SSF51735">
    <property type="entry name" value="NAD(P)-binding Rossmann-fold domains"/>
    <property type="match status" value="1"/>
</dbReference>
<feature type="region of interest" description="Disordered" evidence="5">
    <location>
        <begin position="1"/>
        <end position="21"/>
    </location>
</feature>
<evidence type="ECO:0000256" key="4">
    <source>
        <dbReference type="ARBA" id="ARBA00023002"/>
    </source>
</evidence>
<keyword evidence="4" id="KW-0560">Oxidoreductase</keyword>
<dbReference type="GO" id="GO:0050660">
    <property type="term" value="F:flavin adenine dinucleotide binding"/>
    <property type="evidence" value="ECO:0007669"/>
    <property type="project" value="InterPro"/>
</dbReference>
<accession>A0A9N8EDL7</accession>
<dbReference type="InterPro" id="IPR050346">
    <property type="entry name" value="FMO-like"/>
</dbReference>
<feature type="transmembrane region" description="Helical" evidence="6">
    <location>
        <begin position="476"/>
        <end position="496"/>
    </location>
</feature>
<dbReference type="PANTHER" id="PTHR23023">
    <property type="entry name" value="DIMETHYLANILINE MONOOXYGENASE"/>
    <property type="match status" value="1"/>
</dbReference>
<organism evidence="7 8">
    <name type="scientific">Seminavis robusta</name>
    <dbReference type="NCBI Taxonomy" id="568900"/>
    <lineage>
        <taxon>Eukaryota</taxon>
        <taxon>Sar</taxon>
        <taxon>Stramenopiles</taxon>
        <taxon>Ochrophyta</taxon>
        <taxon>Bacillariophyta</taxon>
        <taxon>Bacillariophyceae</taxon>
        <taxon>Bacillariophycidae</taxon>
        <taxon>Naviculales</taxon>
        <taxon>Naviculaceae</taxon>
        <taxon>Seminavis</taxon>
    </lineage>
</organism>
<dbReference type="InterPro" id="IPR036188">
    <property type="entry name" value="FAD/NAD-bd_sf"/>
</dbReference>
<dbReference type="Pfam" id="PF00743">
    <property type="entry name" value="FMO-like"/>
    <property type="match status" value="2"/>
</dbReference>
<dbReference type="SUPFAM" id="SSF51905">
    <property type="entry name" value="FAD/NAD(P)-binding domain"/>
    <property type="match status" value="2"/>
</dbReference>
<evidence type="ECO:0000256" key="3">
    <source>
        <dbReference type="ARBA" id="ARBA00022827"/>
    </source>
</evidence>
<feature type="compositionally biased region" description="Basic and acidic residues" evidence="5">
    <location>
        <begin position="1"/>
        <end position="18"/>
    </location>
</feature>
<evidence type="ECO:0000256" key="2">
    <source>
        <dbReference type="ARBA" id="ARBA00022630"/>
    </source>
</evidence>
<evidence type="ECO:0000313" key="8">
    <source>
        <dbReference type="Proteomes" id="UP001153069"/>
    </source>
</evidence>
<evidence type="ECO:0000256" key="1">
    <source>
        <dbReference type="ARBA" id="ARBA00009183"/>
    </source>
</evidence>
<dbReference type="InterPro" id="IPR020946">
    <property type="entry name" value="Flavin_mOase-like"/>
</dbReference>
<protein>
    <submittedName>
        <fullName evidence="7">Flavin-containing monooxygenase FMO GS-OX-like</fullName>
    </submittedName>
</protein>
<dbReference type="OrthoDB" id="66881at2759"/>
<dbReference type="AlphaFoldDB" id="A0A9N8EDL7"/>
<keyword evidence="7" id="KW-0503">Monooxygenase</keyword>
<dbReference type="PRINTS" id="PR00411">
    <property type="entry name" value="PNDRDTASEI"/>
</dbReference>
<keyword evidence="8" id="KW-1185">Reference proteome</keyword>
<evidence type="ECO:0000256" key="5">
    <source>
        <dbReference type="SAM" id="MobiDB-lite"/>
    </source>
</evidence>
<comment type="caution">
    <text evidence="7">The sequence shown here is derived from an EMBL/GenBank/DDBJ whole genome shotgun (WGS) entry which is preliminary data.</text>
</comment>
<dbReference type="Gene3D" id="3.50.50.60">
    <property type="entry name" value="FAD/NAD(P)-binding domain"/>
    <property type="match status" value="2"/>
</dbReference>
<dbReference type="Proteomes" id="UP001153069">
    <property type="component" value="Unassembled WGS sequence"/>
</dbReference>
<proteinExistence type="inferred from homology"/>
<evidence type="ECO:0000256" key="6">
    <source>
        <dbReference type="SAM" id="Phobius"/>
    </source>
</evidence>
<sequence>MSSKTKDKEEDKEEEKTQKPPYEVIIIGSGPSGLISAKILLEKGSIGRETVPCEIRDDKDDTLVATIPSSPQPVYEELRANFPKDLTSFLGYDFDVAVSMFPKASTLATYYQRFGKAHGVDKVARYRQRVVQCRKQETKISSSSNDKEETTELLWTVETIDTAQPPKKSKQIFTSRRLLVANGHFRKAFAPMIPGLQSFQGEMIHSSAFVSPINTKKYSWQDKTVLIVGGGISGSDIGRILAKRGNCAKVIVSVRTYHPQQYLLLDRLVHKYPVSLRPAIDRIDPETGEFHFVEIPTDNPHKYNTSSKTTERPDVIVFATGYRYYFPFFQPPNNDSDSSSTPAMPFVRADGFKMERLYNRILSIDDPTLGFIGIPNQNLSPAIVMEYQAQWFVHNAVLHPSTLPSKKAMLQEWESRANDPSQDALGMKCSIYCNQLVAQVPGLRGFWTQVVMDRLPLIMRTKWYRYKKTTSMTQQLWWPLLAVLGAILALAWKYLLVADSSSTTTLA</sequence>
<dbReference type="GO" id="GO:0050661">
    <property type="term" value="F:NADP binding"/>
    <property type="evidence" value="ECO:0007669"/>
    <property type="project" value="InterPro"/>
</dbReference>
<dbReference type="PRINTS" id="PR00368">
    <property type="entry name" value="FADPNR"/>
</dbReference>
<dbReference type="InterPro" id="IPR036291">
    <property type="entry name" value="NAD(P)-bd_dom_sf"/>
</dbReference>
<keyword evidence="6" id="KW-0812">Transmembrane</keyword>
<keyword evidence="6" id="KW-1133">Transmembrane helix</keyword>
<evidence type="ECO:0000313" key="7">
    <source>
        <dbReference type="EMBL" id="CAB9519501.1"/>
    </source>
</evidence>
<dbReference type="GO" id="GO:0004499">
    <property type="term" value="F:N,N-dimethylaniline monooxygenase activity"/>
    <property type="evidence" value="ECO:0007669"/>
    <property type="project" value="InterPro"/>
</dbReference>